<dbReference type="PANTHER" id="PTHR12872">
    <property type="entry name" value="ALPHA-N-ACETYLGLUCOSAMINIDASE"/>
    <property type="match status" value="1"/>
</dbReference>
<name>A0ABN8PST3_9CNID</name>
<dbReference type="Gene3D" id="1.20.120.670">
    <property type="entry name" value="N-acetyl-b-d-glucoasminidase"/>
    <property type="match status" value="1"/>
</dbReference>
<dbReference type="InterPro" id="IPR024732">
    <property type="entry name" value="NAGLU_C"/>
</dbReference>
<comment type="caution">
    <text evidence="2">The sequence shown here is derived from an EMBL/GenBank/DDBJ whole genome shotgun (WGS) entry which is preliminary data.</text>
</comment>
<dbReference type="PANTHER" id="PTHR12872:SF1">
    <property type="entry name" value="ALPHA-N-ACETYLGLUCOSAMINIDASE"/>
    <property type="match status" value="1"/>
</dbReference>
<feature type="domain" description="Alpha-N-acetylglucosaminidase C-terminal" evidence="1">
    <location>
        <begin position="1"/>
        <end position="175"/>
    </location>
</feature>
<accession>A0ABN8PST3</accession>
<protein>
    <recommendedName>
        <fullName evidence="1">Alpha-N-acetylglucosaminidase C-terminal domain-containing protein</fullName>
    </recommendedName>
</protein>
<organism evidence="2 3">
    <name type="scientific">Porites evermanni</name>
    <dbReference type="NCBI Taxonomy" id="104178"/>
    <lineage>
        <taxon>Eukaryota</taxon>
        <taxon>Metazoa</taxon>
        <taxon>Cnidaria</taxon>
        <taxon>Anthozoa</taxon>
        <taxon>Hexacorallia</taxon>
        <taxon>Scleractinia</taxon>
        <taxon>Fungiina</taxon>
        <taxon>Poritidae</taxon>
        <taxon>Porites</taxon>
    </lineage>
</organism>
<dbReference type="Proteomes" id="UP001159427">
    <property type="component" value="Unassembled WGS sequence"/>
</dbReference>
<reference evidence="2 3" key="1">
    <citation type="submission" date="2022-05" db="EMBL/GenBank/DDBJ databases">
        <authorList>
            <consortium name="Genoscope - CEA"/>
            <person name="William W."/>
        </authorList>
    </citation>
    <scope>NUCLEOTIDE SEQUENCE [LARGE SCALE GENOMIC DNA]</scope>
</reference>
<dbReference type="EMBL" id="CALNXI010000987">
    <property type="protein sequence ID" value="CAH3150133.1"/>
    <property type="molecule type" value="Genomic_DNA"/>
</dbReference>
<feature type="non-terminal residue" evidence="2">
    <location>
        <position position="1"/>
    </location>
</feature>
<evidence type="ECO:0000313" key="2">
    <source>
        <dbReference type="EMBL" id="CAH3150133.1"/>
    </source>
</evidence>
<sequence length="193" mass="22745">YDLVDISRQALHLLVIPLYHDLIRAYNAKSAPQVAQIGIKLLNMFDDLDKILQTNHKFLLECWLNSAKAMGTTPEEVKLYEYNARIQITLWGPTGKFDDYANKMWSGLVNDYYKPRWELFIEEIVDAIRQGKRLDNNAFAKRVLERETTWTQGRKKYPCRPVGNSVEVAMFLHRKYRLYSSRRRIELACIKED</sequence>
<evidence type="ECO:0000313" key="3">
    <source>
        <dbReference type="Proteomes" id="UP001159427"/>
    </source>
</evidence>
<keyword evidence="3" id="KW-1185">Reference proteome</keyword>
<proteinExistence type="predicted"/>
<dbReference type="Pfam" id="PF12972">
    <property type="entry name" value="NAGLU_C"/>
    <property type="match status" value="1"/>
</dbReference>
<gene>
    <name evidence="2" type="ORF">PEVE_00045143</name>
</gene>
<dbReference type="InterPro" id="IPR007781">
    <property type="entry name" value="NAGLU"/>
</dbReference>
<evidence type="ECO:0000259" key="1">
    <source>
        <dbReference type="Pfam" id="PF12972"/>
    </source>
</evidence>